<keyword evidence="9" id="KW-1185">Reference proteome</keyword>
<accession>A0A4U8UPI9</accession>
<evidence type="ECO:0000313" key="8">
    <source>
        <dbReference type="EMBL" id="TMS34952.1"/>
    </source>
</evidence>
<dbReference type="PROSITE" id="PS00455">
    <property type="entry name" value="AMP_BINDING"/>
    <property type="match status" value="1"/>
</dbReference>
<dbReference type="EC" id="6.2.1.1" evidence="2"/>
<dbReference type="InterPro" id="IPR020845">
    <property type="entry name" value="AMP-binding_CS"/>
</dbReference>
<reference evidence="8 9" key="1">
    <citation type="journal article" date="2015" name="Genome Biol.">
        <title>Comparative genomics of Steinernema reveals deeply conserved gene regulatory networks.</title>
        <authorList>
            <person name="Dillman A.R."/>
            <person name="Macchietto M."/>
            <person name="Porter C.F."/>
            <person name="Rogers A."/>
            <person name="Williams B."/>
            <person name="Antoshechkin I."/>
            <person name="Lee M.M."/>
            <person name="Goodwin Z."/>
            <person name="Lu X."/>
            <person name="Lewis E.E."/>
            <person name="Goodrich-Blair H."/>
            <person name="Stock S.P."/>
            <person name="Adams B.J."/>
            <person name="Sternberg P.W."/>
            <person name="Mortazavi A."/>
        </authorList>
    </citation>
    <scope>NUCLEOTIDE SEQUENCE [LARGE SCALE GENOMIC DNA]</scope>
    <source>
        <strain evidence="8 9">ALL</strain>
    </source>
</reference>
<dbReference type="Pfam" id="PF00501">
    <property type="entry name" value="AMP-binding"/>
    <property type="match status" value="1"/>
</dbReference>
<dbReference type="InterPro" id="IPR000873">
    <property type="entry name" value="AMP-dep_synth/lig_dom"/>
</dbReference>
<dbReference type="InterPro" id="IPR032387">
    <property type="entry name" value="ACAS_N"/>
</dbReference>
<dbReference type="OrthoDB" id="1706066at2759"/>
<feature type="domain" description="AMP-dependent synthetase/ligase" evidence="6">
    <location>
        <begin position="98"/>
        <end position="482"/>
    </location>
</feature>
<dbReference type="GO" id="GO:0005524">
    <property type="term" value="F:ATP binding"/>
    <property type="evidence" value="ECO:0007669"/>
    <property type="project" value="UniProtKB-KW"/>
</dbReference>
<evidence type="ECO:0000256" key="4">
    <source>
        <dbReference type="ARBA" id="ARBA00022741"/>
    </source>
</evidence>
<evidence type="ECO:0000256" key="5">
    <source>
        <dbReference type="ARBA" id="ARBA00022840"/>
    </source>
</evidence>
<sequence length="484" mass="54178">MSSKPSFALTPDEEIYEPPAQLRATSHVPDIETYDELHRQSIMSPKDFWKRYSDQLHFETRTEAGLEWNFDRTAGPVSVSFMKGSTSNIAYNCLERNVAKGFGGKIAYYWEGNVPGDEMTLTYNELLDEVKRFAKVLRQNGIRKGNRVAIYLPMITELPISMLACARIGAVHSVVFAGFSAQAMASRIVDAGAKMLITCDAYCRGGRLFYLKPLADEAVRIAENEGVSVETCLMVDYIQRCTLPEECSFNQSKIERNSCDRIYSEETQHLEGVSDEYEWLDAEDELFILYTSGSTGVPKGILHTVAGYQTYAFATAQNSFDLQLDDVYFCTADCGWITGHTYIVYGPLLNGVTSVMFEGLPTFPMPDRYWRITEKYNVTKFYTAPTAIRSLMAYKPEFVTNCDLSCLKIIGTVGEPINAAAWRWLFRMIGNKSCAIVDTYWQTETGGHIITSMPSAMPMKPGSAALPCFGIDAIILDPNGQEES</sequence>
<evidence type="ECO:0000256" key="2">
    <source>
        <dbReference type="ARBA" id="ARBA00013275"/>
    </source>
</evidence>
<keyword evidence="5" id="KW-0067">ATP-binding</keyword>
<reference evidence="8 9" key="2">
    <citation type="journal article" date="2019" name="G3 (Bethesda)">
        <title>Hybrid Assembly of the Genome of the Entomopathogenic Nematode Steinernema carpocapsae Identifies the X-Chromosome.</title>
        <authorList>
            <person name="Serra L."/>
            <person name="Macchietto M."/>
            <person name="Macias-Munoz A."/>
            <person name="McGill C.J."/>
            <person name="Rodriguez I.M."/>
            <person name="Rodriguez B."/>
            <person name="Murad R."/>
            <person name="Mortazavi A."/>
        </authorList>
    </citation>
    <scope>NUCLEOTIDE SEQUENCE [LARGE SCALE GENOMIC DNA]</scope>
    <source>
        <strain evidence="8 9">ALL</strain>
    </source>
</reference>
<protein>
    <recommendedName>
        <fullName evidence="2">acetate--CoA ligase</fullName>
        <ecNumber evidence="2">6.2.1.1</ecNumber>
    </recommendedName>
</protein>
<feature type="domain" description="Acetyl-coenzyme A synthetase N-terminal" evidence="7">
    <location>
        <begin position="34"/>
        <end position="93"/>
    </location>
</feature>
<evidence type="ECO:0000256" key="3">
    <source>
        <dbReference type="ARBA" id="ARBA00022598"/>
    </source>
</evidence>
<dbReference type="EMBL" id="AZBU02000001">
    <property type="protein sequence ID" value="TMS34952.1"/>
    <property type="molecule type" value="Genomic_DNA"/>
</dbReference>
<dbReference type="Pfam" id="PF16177">
    <property type="entry name" value="ACAS_N"/>
    <property type="match status" value="1"/>
</dbReference>
<evidence type="ECO:0000256" key="1">
    <source>
        <dbReference type="ARBA" id="ARBA00006432"/>
    </source>
</evidence>
<evidence type="ECO:0000259" key="7">
    <source>
        <dbReference type="Pfam" id="PF16177"/>
    </source>
</evidence>
<dbReference type="Gene3D" id="3.40.50.12780">
    <property type="entry name" value="N-terminal domain of ligase-like"/>
    <property type="match status" value="1"/>
</dbReference>
<gene>
    <name evidence="8" type="ORF">L596_002445</name>
</gene>
<keyword evidence="4" id="KW-0547">Nucleotide-binding</keyword>
<dbReference type="GO" id="GO:0003987">
    <property type="term" value="F:acetate-CoA ligase activity"/>
    <property type="evidence" value="ECO:0007669"/>
    <property type="project" value="UniProtKB-EC"/>
</dbReference>
<organism evidence="8 9">
    <name type="scientific">Steinernema carpocapsae</name>
    <name type="common">Entomopathogenic nematode</name>
    <dbReference type="NCBI Taxonomy" id="34508"/>
    <lineage>
        <taxon>Eukaryota</taxon>
        <taxon>Metazoa</taxon>
        <taxon>Ecdysozoa</taxon>
        <taxon>Nematoda</taxon>
        <taxon>Chromadorea</taxon>
        <taxon>Rhabditida</taxon>
        <taxon>Tylenchina</taxon>
        <taxon>Panagrolaimomorpha</taxon>
        <taxon>Strongyloidoidea</taxon>
        <taxon>Steinernematidae</taxon>
        <taxon>Steinernema</taxon>
    </lineage>
</organism>
<dbReference type="PANTHER" id="PTHR24095">
    <property type="entry name" value="ACETYL-COENZYME A SYNTHETASE"/>
    <property type="match status" value="1"/>
</dbReference>
<dbReference type="STRING" id="34508.A0A4U8UPI9"/>
<dbReference type="AlphaFoldDB" id="A0A4U8UPI9"/>
<evidence type="ECO:0000259" key="6">
    <source>
        <dbReference type="Pfam" id="PF00501"/>
    </source>
</evidence>
<dbReference type="SUPFAM" id="SSF56801">
    <property type="entry name" value="Acetyl-CoA synthetase-like"/>
    <property type="match status" value="1"/>
</dbReference>
<name>A0A4U8UPI9_STECR</name>
<comment type="similarity">
    <text evidence="1">Belongs to the ATP-dependent AMP-binding enzyme family.</text>
</comment>
<dbReference type="Proteomes" id="UP000298663">
    <property type="component" value="Unassembled WGS sequence"/>
</dbReference>
<dbReference type="InterPro" id="IPR042099">
    <property type="entry name" value="ANL_N_sf"/>
</dbReference>
<keyword evidence="3" id="KW-0436">Ligase</keyword>
<dbReference type="PANTHER" id="PTHR24095:SF244">
    <property type="entry name" value="ACETYL-COENZYME A SYNTHETASE"/>
    <property type="match status" value="1"/>
</dbReference>
<comment type="caution">
    <text evidence="8">The sequence shown here is derived from an EMBL/GenBank/DDBJ whole genome shotgun (WGS) entry which is preliminary data.</text>
</comment>
<proteinExistence type="inferred from homology"/>
<dbReference type="GO" id="GO:0006085">
    <property type="term" value="P:acetyl-CoA biosynthetic process"/>
    <property type="evidence" value="ECO:0007669"/>
    <property type="project" value="TreeGrafter"/>
</dbReference>
<dbReference type="FunFam" id="3.40.50.12780:FF:000001">
    <property type="entry name" value="Acetyl-coenzyme A synthetase"/>
    <property type="match status" value="1"/>
</dbReference>
<evidence type="ECO:0000313" key="9">
    <source>
        <dbReference type="Proteomes" id="UP000298663"/>
    </source>
</evidence>